<keyword evidence="11" id="KW-0812">Transmembrane</keyword>
<evidence type="ECO:0000256" key="5">
    <source>
        <dbReference type="ARBA" id="ARBA00023052"/>
    </source>
</evidence>
<dbReference type="OMA" id="YMGMIGM"/>
<dbReference type="AlphaFoldDB" id="A0A087U0P1"/>
<evidence type="ECO:0000259" key="12">
    <source>
        <dbReference type="Pfam" id="PF00205"/>
    </source>
</evidence>
<dbReference type="SUPFAM" id="SSF52518">
    <property type="entry name" value="Thiamin diphosphate-binding fold (THDP-binding)"/>
    <property type="match status" value="2"/>
</dbReference>
<dbReference type="OrthoDB" id="16262at2759"/>
<dbReference type="InterPro" id="IPR012000">
    <property type="entry name" value="Thiamin_PyroP_enz_cen_dom"/>
</dbReference>
<dbReference type="GO" id="GO:0001561">
    <property type="term" value="P:fatty acid alpha-oxidation"/>
    <property type="evidence" value="ECO:0007669"/>
    <property type="project" value="TreeGrafter"/>
</dbReference>
<dbReference type="GO" id="GO:0000287">
    <property type="term" value="F:magnesium ion binding"/>
    <property type="evidence" value="ECO:0007669"/>
    <property type="project" value="InterPro"/>
</dbReference>
<reference evidence="14 15" key="1">
    <citation type="submission" date="2013-11" db="EMBL/GenBank/DDBJ databases">
        <title>Genome sequencing of Stegodyphus mimosarum.</title>
        <authorList>
            <person name="Bechsgaard J."/>
        </authorList>
    </citation>
    <scope>NUCLEOTIDE SEQUENCE [LARGE SCALE GENOMIC DNA]</scope>
</reference>
<dbReference type="GO" id="GO:0106359">
    <property type="term" value="F:2-hydroxyacyl-CoA lyase activity"/>
    <property type="evidence" value="ECO:0007669"/>
    <property type="project" value="UniProtKB-EC"/>
</dbReference>
<dbReference type="EC" id="4.1.2.63" evidence="9"/>
<protein>
    <recommendedName>
        <fullName evidence="9">2-hydroxyacyl-CoA lyase</fullName>
        <ecNumber evidence="9">4.1.2.63</ecNumber>
    </recommendedName>
</protein>
<dbReference type="GO" id="GO:0030976">
    <property type="term" value="F:thiamine pyrophosphate binding"/>
    <property type="evidence" value="ECO:0007669"/>
    <property type="project" value="InterPro"/>
</dbReference>
<dbReference type="InterPro" id="IPR029061">
    <property type="entry name" value="THDP-binding"/>
</dbReference>
<keyword evidence="6 14" id="KW-0456">Lyase</keyword>
<sequence length="485" mass="53493">MANAQINGWPMIVIGGSCDQDQEGLGGFQEFPQVEACRLYSKYSCRPADVSLIPFHVEKAVRESTYGRPGAVYIDLTGNIINQEVLESKVSYPLKCPEPAVCVASSALIRSLVDVLIAAKRPLVIIGKGSAYCRAENSICQLITKFEIPFLPTPMGKGVVSDNSSFCVASARSKALAGADVILILGARLNWILHFGRQPRFSGDVKFLQVDLKMEELHNSVQATVGIVGDIGAVVNQISEELSQRHWIFPTNSKWWEELKQKKLQNELAVKEMISDKSTPLNYYAAYHEIQALIPFDSIIVNEGANTMDIGRTMLLNEFPRHRLDAGTFGTMGVGLGFAIAAALWCQDYAPRKRVICIQGDSAFGFSGMETETINRYSLPVIIIIFNNNGIYSGLDEDSFKMVEEDSVHLALSIPPTTLLPGAKYEKICDMFGGNGFSVNTVEELQNALKISLNTKDKPSVINIRISPTAQRKTQDFPWLTRSKL</sequence>
<dbReference type="InterPro" id="IPR045025">
    <property type="entry name" value="HACL1-like"/>
</dbReference>
<keyword evidence="5" id="KW-0786">Thiamine pyrophosphate</keyword>
<proteinExistence type="inferred from homology"/>
<evidence type="ECO:0000256" key="4">
    <source>
        <dbReference type="ARBA" id="ARBA00022842"/>
    </source>
</evidence>
<organism evidence="14 15">
    <name type="scientific">Stegodyphus mimosarum</name>
    <name type="common">African social velvet spider</name>
    <dbReference type="NCBI Taxonomy" id="407821"/>
    <lineage>
        <taxon>Eukaryota</taxon>
        <taxon>Metazoa</taxon>
        <taxon>Ecdysozoa</taxon>
        <taxon>Arthropoda</taxon>
        <taxon>Chelicerata</taxon>
        <taxon>Arachnida</taxon>
        <taxon>Araneae</taxon>
        <taxon>Araneomorphae</taxon>
        <taxon>Entelegynae</taxon>
        <taxon>Eresoidea</taxon>
        <taxon>Eresidae</taxon>
        <taxon>Stegodyphus</taxon>
    </lineage>
</organism>
<comment type="catalytic activity">
    <reaction evidence="8">
        <text>an (R)-2-hydroxy-long-chain-fatty acyl-CoA = a long-chain fatty aldehyde + formyl-CoA</text>
        <dbReference type="Rhea" id="RHEA:67444"/>
        <dbReference type="ChEBI" id="CHEBI:17176"/>
        <dbReference type="ChEBI" id="CHEBI:57376"/>
        <dbReference type="ChEBI" id="CHEBI:170012"/>
        <dbReference type="EC" id="4.1.2.63"/>
    </reaction>
    <physiologicalReaction direction="left-to-right" evidence="8">
        <dbReference type="Rhea" id="RHEA:67445"/>
    </physiologicalReaction>
</comment>
<dbReference type="InterPro" id="IPR011766">
    <property type="entry name" value="TPP_enzyme_TPP-bd"/>
</dbReference>
<feature type="non-terminal residue" evidence="14">
    <location>
        <position position="485"/>
    </location>
</feature>
<feature type="domain" description="Thiamine pyrophosphate enzyme TPP-binding" evidence="13">
    <location>
        <begin position="304"/>
        <end position="464"/>
    </location>
</feature>
<accession>A0A087U0P1</accession>
<evidence type="ECO:0000313" key="15">
    <source>
        <dbReference type="Proteomes" id="UP000054359"/>
    </source>
</evidence>
<dbReference type="PANTHER" id="PTHR43710:SF2">
    <property type="entry name" value="2-HYDROXYACYL-COA LYASE 1"/>
    <property type="match status" value="1"/>
</dbReference>
<dbReference type="FunFam" id="3.40.50.1220:FF:000006">
    <property type="entry name" value="2-hydroxyacyl-CoA lyase 1"/>
    <property type="match status" value="1"/>
</dbReference>
<evidence type="ECO:0000256" key="8">
    <source>
        <dbReference type="ARBA" id="ARBA00044454"/>
    </source>
</evidence>
<comment type="catalytic activity">
    <reaction evidence="7">
        <text>a 2-hydroxy-3-methyl fatty acyl-CoA = a 2-methyl-branched fatty aldehyde + formyl-CoA</text>
        <dbReference type="Rhea" id="RHEA:25375"/>
        <dbReference type="ChEBI" id="CHEBI:49188"/>
        <dbReference type="ChEBI" id="CHEBI:57376"/>
        <dbReference type="ChEBI" id="CHEBI:58783"/>
        <dbReference type="EC" id="4.1.2.63"/>
    </reaction>
    <physiologicalReaction direction="left-to-right" evidence="7">
        <dbReference type="Rhea" id="RHEA:25376"/>
    </physiologicalReaction>
</comment>
<dbReference type="PANTHER" id="PTHR43710">
    <property type="entry name" value="2-HYDROXYACYL-COA LYASE"/>
    <property type="match status" value="1"/>
</dbReference>
<evidence type="ECO:0000256" key="9">
    <source>
        <dbReference type="ARBA" id="ARBA00044518"/>
    </source>
</evidence>
<evidence type="ECO:0000256" key="6">
    <source>
        <dbReference type="ARBA" id="ARBA00023239"/>
    </source>
</evidence>
<dbReference type="Proteomes" id="UP000054359">
    <property type="component" value="Unassembled WGS sequence"/>
</dbReference>
<dbReference type="SUPFAM" id="SSF52467">
    <property type="entry name" value="DHS-like NAD/FAD-binding domain"/>
    <property type="match status" value="1"/>
</dbReference>
<evidence type="ECO:0000259" key="13">
    <source>
        <dbReference type="Pfam" id="PF02775"/>
    </source>
</evidence>
<keyword evidence="4" id="KW-0460">Magnesium</keyword>
<evidence type="ECO:0000256" key="7">
    <source>
        <dbReference type="ARBA" id="ARBA00044451"/>
    </source>
</evidence>
<dbReference type="CDD" id="cd02004">
    <property type="entry name" value="TPP_BZL_OCoD_HPCL"/>
    <property type="match status" value="1"/>
</dbReference>
<comment type="similarity">
    <text evidence="2">Belongs to the TPP enzyme family.</text>
</comment>
<dbReference type="Gene3D" id="3.40.50.970">
    <property type="match status" value="2"/>
</dbReference>
<dbReference type="FunFam" id="3.40.50.970:FF:000027">
    <property type="entry name" value="2-hydroxyacyl-CoA lyase 1"/>
    <property type="match status" value="1"/>
</dbReference>
<dbReference type="Gene3D" id="3.40.50.1220">
    <property type="entry name" value="TPP-binding domain"/>
    <property type="match status" value="1"/>
</dbReference>
<keyword evidence="3" id="KW-0479">Metal-binding</keyword>
<dbReference type="Pfam" id="PF02775">
    <property type="entry name" value="TPP_enzyme_C"/>
    <property type="match status" value="1"/>
</dbReference>
<dbReference type="STRING" id="407821.A0A087U0P1"/>
<dbReference type="EMBL" id="KK117603">
    <property type="protein sequence ID" value="KFM70930.1"/>
    <property type="molecule type" value="Genomic_DNA"/>
</dbReference>
<feature type="transmembrane region" description="Helical" evidence="11">
    <location>
        <begin position="326"/>
        <end position="346"/>
    </location>
</feature>
<dbReference type="CDD" id="cd07035">
    <property type="entry name" value="TPP_PYR_POX_like"/>
    <property type="match status" value="1"/>
</dbReference>
<evidence type="ECO:0000256" key="1">
    <source>
        <dbReference type="ARBA" id="ARBA00001964"/>
    </source>
</evidence>
<name>A0A087U0P1_STEMI</name>
<evidence type="ECO:0000256" key="10">
    <source>
        <dbReference type="ARBA" id="ARBA00048738"/>
    </source>
</evidence>
<feature type="domain" description="Thiamine pyrophosphate enzyme central" evidence="12">
    <location>
        <begin position="109"/>
        <end position="238"/>
    </location>
</feature>
<evidence type="ECO:0000256" key="11">
    <source>
        <dbReference type="SAM" id="Phobius"/>
    </source>
</evidence>
<comment type="cofactor">
    <cofactor evidence="1">
        <name>thiamine diphosphate</name>
        <dbReference type="ChEBI" id="CHEBI:58937"/>
    </cofactor>
</comment>
<evidence type="ECO:0000256" key="3">
    <source>
        <dbReference type="ARBA" id="ARBA00022723"/>
    </source>
</evidence>
<comment type="catalytic activity">
    <reaction evidence="10">
        <text>2-hydroxyoctadecanoyl-CoA = heptadecanal + formyl-CoA</text>
        <dbReference type="Rhea" id="RHEA:55196"/>
        <dbReference type="ChEBI" id="CHEBI:57376"/>
        <dbReference type="ChEBI" id="CHEBI:74116"/>
        <dbReference type="ChEBI" id="CHEBI:138631"/>
    </reaction>
    <physiologicalReaction direction="left-to-right" evidence="10">
        <dbReference type="Rhea" id="RHEA:55197"/>
    </physiologicalReaction>
</comment>
<dbReference type="InterPro" id="IPR029035">
    <property type="entry name" value="DHS-like_NAD/FAD-binding_dom"/>
</dbReference>
<dbReference type="Pfam" id="PF00205">
    <property type="entry name" value="TPP_enzyme_M"/>
    <property type="match status" value="1"/>
</dbReference>
<keyword evidence="11" id="KW-1133">Transmembrane helix</keyword>
<keyword evidence="15" id="KW-1185">Reference proteome</keyword>
<gene>
    <name evidence="14" type="ORF">X975_16779</name>
</gene>
<evidence type="ECO:0000256" key="2">
    <source>
        <dbReference type="ARBA" id="ARBA00007812"/>
    </source>
</evidence>
<evidence type="ECO:0000313" key="14">
    <source>
        <dbReference type="EMBL" id="KFM70930.1"/>
    </source>
</evidence>
<dbReference type="GO" id="GO:0005777">
    <property type="term" value="C:peroxisome"/>
    <property type="evidence" value="ECO:0007669"/>
    <property type="project" value="TreeGrafter"/>
</dbReference>
<keyword evidence="11" id="KW-0472">Membrane</keyword>